<dbReference type="InterPro" id="IPR011990">
    <property type="entry name" value="TPR-like_helical_dom_sf"/>
</dbReference>
<keyword evidence="3" id="KW-0809">Transit peptide</keyword>
<comment type="similarity">
    <text evidence="1">Belongs to the PPR family. P subfamily.</text>
</comment>
<accession>A0A1D6GB49</accession>
<dbReference type="PANTHER" id="PTHR47941">
    <property type="entry name" value="PENTATRICOPEPTIDE REPEAT-CONTAINING PROTEIN 3, MITOCHONDRIAL"/>
    <property type="match status" value="1"/>
</dbReference>
<evidence type="ECO:0000313" key="4">
    <source>
        <dbReference type="EMBL" id="AQL00316.1"/>
    </source>
</evidence>
<name>A0A1D6GB49_MAIZE</name>
<dbReference type="InParanoid" id="A0A1D6GB49"/>
<evidence type="ECO:0000256" key="2">
    <source>
        <dbReference type="ARBA" id="ARBA00022737"/>
    </source>
</evidence>
<keyword evidence="2" id="KW-0677">Repeat</keyword>
<organism evidence="4">
    <name type="scientific">Zea mays</name>
    <name type="common">Maize</name>
    <dbReference type="NCBI Taxonomy" id="4577"/>
    <lineage>
        <taxon>Eukaryota</taxon>
        <taxon>Viridiplantae</taxon>
        <taxon>Streptophyta</taxon>
        <taxon>Embryophyta</taxon>
        <taxon>Tracheophyta</taxon>
        <taxon>Spermatophyta</taxon>
        <taxon>Magnoliopsida</taxon>
        <taxon>Liliopsida</taxon>
        <taxon>Poales</taxon>
        <taxon>Poaceae</taxon>
        <taxon>PACMAD clade</taxon>
        <taxon>Panicoideae</taxon>
        <taxon>Andropogonodae</taxon>
        <taxon>Andropogoneae</taxon>
        <taxon>Tripsacinae</taxon>
        <taxon>Zea</taxon>
    </lineage>
</organism>
<evidence type="ECO:0008006" key="5">
    <source>
        <dbReference type="Google" id="ProtNLM"/>
    </source>
</evidence>
<dbReference type="InterPro" id="IPR002885">
    <property type="entry name" value="PPR_rpt"/>
</dbReference>
<protein>
    <recommendedName>
        <fullName evidence="5">Pentatricopeptide repeat-containing protein</fullName>
    </recommendedName>
</protein>
<dbReference type="Gene3D" id="1.25.40.10">
    <property type="entry name" value="Tetratricopeptide repeat domain"/>
    <property type="match status" value="1"/>
</dbReference>
<evidence type="ECO:0000256" key="1">
    <source>
        <dbReference type="ARBA" id="ARBA00007626"/>
    </source>
</evidence>
<dbReference type="EMBL" id="CM000784">
    <property type="protein sequence ID" value="AQL00316.1"/>
    <property type="molecule type" value="Genomic_DNA"/>
</dbReference>
<dbReference type="SMR" id="A0A1D6GB49"/>
<dbReference type="Pfam" id="PF13041">
    <property type="entry name" value="PPR_2"/>
    <property type="match status" value="1"/>
</dbReference>
<reference evidence="4" key="1">
    <citation type="submission" date="2015-12" db="EMBL/GenBank/DDBJ databases">
        <title>Update maize B73 reference genome by single molecule sequencing technologies.</title>
        <authorList>
            <consortium name="Maize Genome Sequencing Project"/>
            <person name="Ware D."/>
        </authorList>
    </citation>
    <scope>NUCLEOTIDE SEQUENCE</scope>
    <source>
        <tissue evidence="4">Seedling</tissue>
    </source>
</reference>
<sequence length="134" mass="14931">MWMYGIAPDVITYNSNLNGLCKVGKAKKVNDTFEWMILKGCRSNAMTYNILIEIFCKINQPEEAYGVIVSGIVEMGWFLVLNGDLDGAYLLLHKLDEKGYSVTTNTSNSHVLLLSSSIRNTREPLPLTIPTALT</sequence>
<gene>
    <name evidence="4" type="ORF">ZEAMMB73_Zm00001d012695</name>
</gene>
<dbReference type="AlphaFoldDB" id="A0A1D6GB49"/>
<evidence type="ECO:0000256" key="3">
    <source>
        <dbReference type="ARBA" id="ARBA00022946"/>
    </source>
</evidence>
<proteinExistence type="inferred from homology"/>
<dbReference type="PROSITE" id="PS51375">
    <property type="entry name" value="PPR"/>
    <property type="match status" value="2"/>
</dbReference>
<dbReference type="NCBIfam" id="TIGR00756">
    <property type="entry name" value="PPR"/>
    <property type="match status" value="1"/>
</dbReference>